<dbReference type="Gene3D" id="1.25.10.10">
    <property type="entry name" value="Leucine-rich Repeat Variant"/>
    <property type="match status" value="1"/>
</dbReference>
<evidence type="ECO:0000256" key="5">
    <source>
        <dbReference type="ARBA" id="ARBA00013061"/>
    </source>
</evidence>
<dbReference type="SUPFAM" id="SSF53748">
    <property type="entry name" value="Phosphoglycerate kinase"/>
    <property type="match status" value="1"/>
</dbReference>
<reference evidence="16 17" key="1">
    <citation type="journal article" date="2018" name="Plant J.">
        <title>Genome sequences of Chlorella sorokiniana UTEX 1602 and Micractinium conductrix SAG 241.80: implications to maltose excretion by a green alga.</title>
        <authorList>
            <person name="Arriola M.B."/>
            <person name="Velmurugan N."/>
            <person name="Zhang Y."/>
            <person name="Plunkett M.H."/>
            <person name="Hondzo H."/>
            <person name="Barney B.M."/>
        </authorList>
    </citation>
    <scope>NUCLEOTIDE SEQUENCE [LARGE SCALE GENOMIC DNA]</scope>
    <source>
        <strain evidence="16 17">SAG 241.80</strain>
    </source>
</reference>
<dbReference type="Pfam" id="PF00162">
    <property type="entry name" value="PGK"/>
    <property type="match status" value="1"/>
</dbReference>
<evidence type="ECO:0000313" key="17">
    <source>
        <dbReference type="Proteomes" id="UP000239649"/>
    </source>
</evidence>
<dbReference type="GO" id="GO:0019253">
    <property type="term" value="P:reductive pentose-phosphate cycle"/>
    <property type="evidence" value="ECO:0007669"/>
    <property type="project" value="UniProtKB-KW"/>
</dbReference>
<evidence type="ECO:0000256" key="8">
    <source>
        <dbReference type="ARBA" id="ARBA00022741"/>
    </source>
</evidence>
<dbReference type="PANTHER" id="PTHR11406:SF23">
    <property type="entry name" value="PHOSPHOGLYCERATE KINASE 1, CHLOROPLASTIC-RELATED"/>
    <property type="match status" value="1"/>
</dbReference>
<gene>
    <name evidence="16" type="primary">g273</name>
    <name evidence="16" type="ORF">C2E20_0273</name>
</gene>
<dbReference type="Proteomes" id="UP000239649">
    <property type="component" value="Unassembled WGS sequence"/>
</dbReference>
<feature type="compositionally biased region" description="Basic and acidic residues" evidence="15">
    <location>
        <begin position="462"/>
        <end position="471"/>
    </location>
</feature>
<evidence type="ECO:0000313" key="16">
    <source>
        <dbReference type="EMBL" id="PSC76112.1"/>
    </source>
</evidence>
<dbReference type="FunFam" id="3.40.50.1260:FF:000006">
    <property type="entry name" value="Phosphoglycerate kinase"/>
    <property type="match status" value="1"/>
</dbReference>
<feature type="region of interest" description="Disordered" evidence="15">
    <location>
        <begin position="109"/>
        <end position="134"/>
    </location>
</feature>
<evidence type="ECO:0000256" key="11">
    <source>
        <dbReference type="ARBA" id="ARBA00022842"/>
    </source>
</evidence>
<dbReference type="SUPFAM" id="SSF48371">
    <property type="entry name" value="ARM repeat"/>
    <property type="match status" value="1"/>
</dbReference>
<dbReference type="EC" id="2.7.2.3" evidence="5 13"/>
<evidence type="ECO:0000256" key="3">
    <source>
        <dbReference type="ARBA" id="ARBA00008982"/>
    </source>
</evidence>
<evidence type="ECO:0000256" key="7">
    <source>
        <dbReference type="ARBA" id="ARBA00022679"/>
    </source>
</evidence>
<accession>A0A2P6VPU7</accession>
<dbReference type="InterPro" id="IPR001576">
    <property type="entry name" value="Phosphoglycerate_kinase"/>
</dbReference>
<dbReference type="FunFam" id="3.40.50.1260:FF:000003">
    <property type="entry name" value="Phosphoglycerate kinase"/>
    <property type="match status" value="1"/>
</dbReference>
<name>A0A2P6VPU7_9CHLO</name>
<dbReference type="GO" id="GO:0005524">
    <property type="term" value="F:ATP binding"/>
    <property type="evidence" value="ECO:0007669"/>
    <property type="project" value="UniProtKB-KW"/>
</dbReference>
<keyword evidence="6" id="KW-0113">Calvin cycle</keyword>
<comment type="caution">
    <text evidence="16">The sequence shown here is derived from an EMBL/GenBank/DDBJ whole genome shotgun (WGS) entry which is preliminary data.</text>
</comment>
<dbReference type="PRINTS" id="PR00477">
    <property type="entry name" value="PHGLYCKINASE"/>
</dbReference>
<proteinExistence type="inferred from homology"/>
<dbReference type="InterPro" id="IPR016024">
    <property type="entry name" value="ARM-type_fold"/>
</dbReference>
<dbReference type="GO" id="GO:0006096">
    <property type="term" value="P:glycolytic process"/>
    <property type="evidence" value="ECO:0007669"/>
    <property type="project" value="InterPro"/>
</dbReference>
<protein>
    <recommendedName>
        <fullName evidence="5 13">Phosphoglycerate kinase</fullName>
        <ecNumber evidence="5 13">2.7.2.3</ecNumber>
    </recommendedName>
</protein>
<dbReference type="GO" id="GO:0006094">
    <property type="term" value="P:gluconeogenesis"/>
    <property type="evidence" value="ECO:0007669"/>
    <property type="project" value="TreeGrafter"/>
</dbReference>
<dbReference type="HAMAP" id="MF_00145">
    <property type="entry name" value="Phosphoglyc_kinase"/>
    <property type="match status" value="1"/>
</dbReference>
<comment type="cofactor">
    <cofactor evidence="2">
        <name>Mg(2+)</name>
        <dbReference type="ChEBI" id="CHEBI:18420"/>
    </cofactor>
</comment>
<dbReference type="AlphaFoldDB" id="A0A2P6VPU7"/>
<dbReference type="InterPro" id="IPR036043">
    <property type="entry name" value="Phosphoglycerate_kinase_sf"/>
</dbReference>
<dbReference type="InterPro" id="IPR015824">
    <property type="entry name" value="Phosphoglycerate_kinase_N"/>
</dbReference>
<evidence type="ECO:0000256" key="12">
    <source>
        <dbReference type="ARBA" id="ARBA00024331"/>
    </source>
</evidence>
<feature type="region of interest" description="Disordered" evidence="15">
    <location>
        <begin position="19"/>
        <end position="54"/>
    </location>
</feature>
<sequence>MPSLLSCFCFEAVMKRDGGELARPGATPAQAPEQPDSPPVKPRALPADAPTPGAPVITLHATPATLPLPDATACTPAVAGDEEQTGCSGSAPAVAEEDQLALALGDMPGESSVDAVSHPQQAPGAPVVQSAGPPAEEEPMVLPIPKFKTAKGSPHAATSSNLGQHPRLAPVRNSTISLAFTATSESRPGSPAARATLRPPAPKALVAALTNLNTAQPVDPVADLTVIRAAAVHTPDVLAPAMADLVPVLLHTMRAPRLGTARAAIQTFSDVFQSAATSPALSAAACAAVADDSTPSSSGLLALMQKATGSDINSKRISADANNCLITMVESLPAASLIQMVYNYCSSSKMHIRVRSKAAGLLAAVAYKTAATDLPAMDKPTMSTLLKAVEPLLEAGSACVVPVRKLVVVVYSAFIAQPALHVGPPAPGSPRKGNRRSLGGTSRSPSRDGGGSSTGSITSIHVPEDKDPRTKAEEAWAGFVRMNVQPPAAAVIAATVARDGPAGAELIEAAGAEGFQFSIPLPGSFHLHRGPAYRRTAAAMVKKNVGDLSAEQLAGKVVFVRADLNVPQNKETLAITDDTRIRASLPTIHYLSKAGARVVLSSHLGRPKGPEKKSSLEPVAKRMTELLGQEVALAPDCIGEEVKKAIAALQNGQVLLLENVRWHSEEEKNDPAFAKELAAGCDIFVNDAFGTAHRAHASTAGVADYLSPKVSGFLLKKELDYLVGAVESPKRPFAAIVGGSKVSSKIGVIESLLGKCDKLVMGGGMIFTFYKAQGLSVGGSLVEEDKLELAKELMEKAKAKGVEFVLPTDVVIADKFAADAANKVVPVTAIPDGWMGLDVGPESTEMIKKALSDCQTILWNGPMGVFEFPAFAAGTNGISHLLAELTSKGATTIIGGGDSVAAVEQAGLAEKMSHISTGGGASLELLEGKVLPGVACLDDA</sequence>
<evidence type="ECO:0000256" key="14">
    <source>
        <dbReference type="RuleBase" id="RU000696"/>
    </source>
</evidence>
<keyword evidence="8" id="KW-0547">Nucleotide-binding</keyword>
<dbReference type="OrthoDB" id="275353at2759"/>
<keyword evidence="10" id="KW-0067">ATP-binding</keyword>
<evidence type="ECO:0000256" key="1">
    <source>
        <dbReference type="ARBA" id="ARBA00000642"/>
    </source>
</evidence>
<comment type="subunit">
    <text evidence="4 14">Monomer.</text>
</comment>
<dbReference type="PANTHER" id="PTHR11406">
    <property type="entry name" value="PHOSPHOGLYCERATE KINASE"/>
    <property type="match status" value="1"/>
</dbReference>
<feature type="region of interest" description="Disordered" evidence="15">
    <location>
        <begin position="422"/>
        <end position="471"/>
    </location>
</feature>
<dbReference type="Gene3D" id="3.40.50.1260">
    <property type="entry name" value="Phosphoglycerate kinase, N-terminal domain"/>
    <property type="match status" value="2"/>
</dbReference>
<evidence type="ECO:0000256" key="10">
    <source>
        <dbReference type="ARBA" id="ARBA00022840"/>
    </source>
</evidence>
<dbReference type="GO" id="GO:0005829">
    <property type="term" value="C:cytosol"/>
    <property type="evidence" value="ECO:0007669"/>
    <property type="project" value="TreeGrafter"/>
</dbReference>
<organism evidence="16 17">
    <name type="scientific">Micractinium conductrix</name>
    <dbReference type="NCBI Taxonomy" id="554055"/>
    <lineage>
        <taxon>Eukaryota</taxon>
        <taxon>Viridiplantae</taxon>
        <taxon>Chlorophyta</taxon>
        <taxon>core chlorophytes</taxon>
        <taxon>Trebouxiophyceae</taxon>
        <taxon>Chlorellales</taxon>
        <taxon>Chlorellaceae</taxon>
        <taxon>Chlorella clade</taxon>
        <taxon>Micractinium</taxon>
    </lineage>
</organism>
<evidence type="ECO:0000256" key="4">
    <source>
        <dbReference type="ARBA" id="ARBA00011245"/>
    </source>
</evidence>
<evidence type="ECO:0000256" key="9">
    <source>
        <dbReference type="ARBA" id="ARBA00022777"/>
    </source>
</evidence>
<evidence type="ECO:0000256" key="6">
    <source>
        <dbReference type="ARBA" id="ARBA00022567"/>
    </source>
</evidence>
<comment type="catalytic activity">
    <reaction evidence="1 13">
        <text>(2R)-3-phosphoglycerate + ATP = (2R)-3-phospho-glyceroyl phosphate + ADP</text>
        <dbReference type="Rhea" id="RHEA:14801"/>
        <dbReference type="ChEBI" id="CHEBI:30616"/>
        <dbReference type="ChEBI" id="CHEBI:57604"/>
        <dbReference type="ChEBI" id="CHEBI:58272"/>
        <dbReference type="ChEBI" id="CHEBI:456216"/>
        <dbReference type="EC" id="2.7.2.3"/>
    </reaction>
</comment>
<dbReference type="InterPro" id="IPR015911">
    <property type="entry name" value="Phosphoglycerate_kinase_CS"/>
</dbReference>
<dbReference type="CDD" id="cd00318">
    <property type="entry name" value="Phosphoglycerate_kinase"/>
    <property type="match status" value="1"/>
</dbReference>
<dbReference type="STRING" id="554055.A0A2P6VPU7"/>
<dbReference type="EMBL" id="LHPF02000001">
    <property type="protein sequence ID" value="PSC76112.1"/>
    <property type="molecule type" value="Genomic_DNA"/>
</dbReference>
<dbReference type="GO" id="GO:0043531">
    <property type="term" value="F:ADP binding"/>
    <property type="evidence" value="ECO:0007669"/>
    <property type="project" value="TreeGrafter"/>
</dbReference>
<keyword evidence="7 13" id="KW-0808">Transferase</keyword>
<dbReference type="PROSITE" id="PS00111">
    <property type="entry name" value="PGLYCERATE_KINASE"/>
    <property type="match status" value="1"/>
</dbReference>
<evidence type="ECO:0000256" key="15">
    <source>
        <dbReference type="SAM" id="MobiDB-lite"/>
    </source>
</evidence>
<dbReference type="GO" id="GO:0004618">
    <property type="term" value="F:phosphoglycerate kinase activity"/>
    <property type="evidence" value="ECO:0007669"/>
    <property type="project" value="UniProtKB-EC"/>
</dbReference>
<comment type="similarity">
    <text evidence="3 13">Belongs to the phosphoglycerate kinase family.</text>
</comment>
<dbReference type="InterPro" id="IPR011989">
    <property type="entry name" value="ARM-like"/>
</dbReference>
<evidence type="ECO:0000256" key="13">
    <source>
        <dbReference type="RuleBase" id="RU000532"/>
    </source>
</evidence>
<evidence type="ECO:0000256" key="2">
    <source>
        <dbReference type="ARBA" id="ARBA00001946"/>
    </source>
</evidence>
<comment type="pathway">
    <text evidence="12">Carbohydrate biosynthesis.</text>
</comment>
<keyword evidence="11" id="KW-0460">Magnesium</keyword>
<keyword evidence="9 13" id="KW-0418">Kinase</keyword>
<keyword evidence="17" id="KW-1185">Reference proteome</keyword>